<feature type="chain" id="PRO_5016101465" evidence="1">
    <location>
        <begin position="39"/>
        <end position="220"/>
    </location>
</feature>
<reference evidence="2" key="2">
    <citation type="submission" date="2018-05" db="EMBL/GenBank/DDBJ databases">
        <title>Putative role in embryo defenses and binding characteristics of a lectin in Pomacea scalaris (d'Orbigny, 1832).</title>
        <authorList>
            <person name="Ituarte S."/>
            <person name="Brola T."/>
            <person name="Fernandez P."/>
            <person name="Mu H."/>
            <person name="Qiu J."/>
            <person name="Heras H."/>
            <person name="Dreon M."/>
        </authorList>
    </citation>
    <scope>NUCLEOTIDE SEQUENCE</scope>
</reference>
<accession>A0A2U8SZJ3</accession>
<proteinExistence type="evidence at transcript level"/>
<feature type="signal peptide" evidence="1">
    <location>
        <begin position="1"/>
        <end position="38"/>
    </location>
</feature>
<name>A0A2U8SZJ3_9CAEN</name>
<protein>
    <submittedName>
        <fullName evidence="2">Major perivitellin subunit 4</fullName>
    </submittedName>
</protein>
<keyword evidence="1" id="KW-0732">Signal</keyword>
<evidence type="ECO:0000256" key="1">
    <source>
        <dbReference type="SAM" id="SignalP"/>
    </source>
</evidence>
<organism evidence="2">
    <name type="scientific">Pomacea scalaris</name>
    <dbReference type="NCBI Taxonomy" id="527798"/>
    <lineage>
        <taxon>Eukaryota</taxon>
        <taxon>Metazoa</taxon>
        <taxon>Spiralia</taxon>
        <taxon>Lophotrochozoa</taxon>
        <taxon>Mollusca</taxon>
        <taxon>Gastropoda</taxon>
        <taxon>Caenogastropoda</taxon>
        <taxon>Architaenioglossa</taxon>
        <taxon>Ampullarioidea</taxon>
        <taxon>Ampullariidae</taxon>
        <taxon>Pomacea</taxon>
    </lineage>
</organism>
<sequence>MSLHIADLPALEGSSGRQPMAATLVLLLAMSILLPSGADMGAEDLVFLEVDSGTSDEKLIFEDLINITKQLFVKELGTSKFSMVLKESELAKLTLKDVDEVLPVEVFDYTCEKLNLSWSPHPDISNTHLTLFKFLPSLKGQTFQQFEAELKYDIRTIGPLLTNNPHRVYISKGYMPPRGYLFINTLDDGTRVLGGIQDIFGGPKLNGVEVSYVHILHHAM</sequence>
<dbReference type="AlphaFoldDB" id="A0A2U8SZJ3"/>
<dbReference type="EMBL" id="MG243361">
    <property type="protein sequence ID" value="AWM63117.1"/>
    <property type="molecule type" value="mRNA"/>
</dbReference>
<evidence type="ECO:0000313" key="2">
    <source>
        <dbReference type="EMBL" id="AWM63117.1"/>
    </source>
</evidence>
<reference evidence="2" key="1">
    <citation type="submission" date="2017-10" db="EMBL/GenBank/DDBJ databases">
        <authorList>
            <person name="Banno H."/>
            <person name="Chua N.-H."/>
        </authorList>
    </citation>
    <scope>NUCLEOTIDE SEQUENCE</scope>
</reference>